<comment type="caution">
    <text evidence="2">The sequence shown here is derived from an EMBL/GenBank/DDBJ whole genome shotgun (WGS) entry which is preliminary data.</text>
</comment>
<keyword evidence="1" id="KW-1133">Transmembrane helix</keyword>
<gene>
    <name evidence="2" type="ORF">TIFTF001_032711</name>
</gene>
<dbReference type="EMBL" id="BTGU01000154">
    <property type="protein sequence ID" value="GMN63612.1"/>
    <property type="molecule type" value="Genomic_DNA"/>
</dbReference>
<keyword evidence="1" id="KW-0812">Transmembrane</keyword>
<reference evidence="2" key="1">
    <citation type="submission" date="2023-07" db="EMBL/GenBank/DDBJ databases">
        <title>draft genome sequence of fig (Ficus carica).</title>
        <authorList>
            <person name="Takahashi T."/>
            <person name="Nishimura K."/>
        </authorList>
    </citation>
    <scope>NUCLEOTIDE SEQUENCE</scope>
</reference>
<evidence type="ECO:0000313" key="2">
    <source>
        <dbReference type="EMBL" id="GMN63612.1"/>
    </source>
</evidence>
<accession>A0AA88DX56</accession>
<proteinExistence type="predicted"/>
<dbReference type="Proteomes" id="UP001187192">
    <property type="component" value="Unassembled WGS sequence"/>
</dbReference>
<feature type="transmembrane region" description="Helical" evidence="1">
    <location>
        <begin position="29"/>
        <end position="51"/>
    </location>
</feature>
<dbReference type="AlphaFoldDB" id="A0AA88DX56"/>
<evidence type="ECO:0000313" key="3">
    <source>
        <dbReference type="Proteomes" id="UP001187192"/>
    </source>
</evidence>
<name>A0AA88DX56_FICCA</name>
<keyword evidence="3" id="KW-1185">Reference proteome</keyword>
<organism evidence="2 3">
    <name type="scientific">Ficus carica</name>
    <name type="common">Common fig</name>
    <dbReference type="NCBI Taxonomy" id="3494"/>
    <lineage>
        <taxon>Eukaryota</taxon>
        <taxon>Viridiplantae</taxon>
        <taxon>Streptophyta</taxon>
        <taxon>Embryophyta</taxon>
        <taxon>Tracheophyta</taxon>
        <taxon>Spermatophyta</taxon>
        <taxon>Magnoliopsida</taxon>
        <taxon>eudicotyledons</taxon>
        <taxon>Gunneridae</taxon>
        <taxon>Pentapetalae</taxon>
        <taxon>rosids</taxon>
        <taxon>fabids</taxon>
        <taxon>Rosales</taxon>
        <taxon>Moraceae</taxon>
        <taxon>Ficeae</taxon>
        <taxon>Ficus</taxon>
    </lineage>
</organism>
<evidence type="ECO:0000256" key="1">
    <source>
        <dbReference type="SAM" id="Phobius"/>
    </source>
</evidence>
<sequence length="77" mass="7231">MARDFASVTAGTHAADPVHLWLQSSGGTILLLICMIFMSFSVLSFVIFACAGGSSSGKGGGGGGGCGGGCGGGGCGG</sequence>
<protein>
    <submittedName>
        <fullName evidence="2">Uncharacterized protein</fullName>
    </submittedName>
</protein>
<keyword evidence="1" id="KW-0472">Membrane</keyword>